<dbReference type="OrthoDB" id="9810718at2"/>
<gene>
    <name evidence="3" type="ORF">HK44_004495</name>
</gene>
<sequence length="370" mass="40489">MAAVTDTLKLFLAGDVMTARGIDSVLPHPGDPRLYEAYVKNAGDYVRLAERLNGSIPRPVEFTYVWGAALDEFELRQPHARIINLETAVSRRGRPEPKGINYRMSPENFPVISVAGIDCCMLANNHVLDWGAAGLADTLDTLSSNGMCSVGAGHNRQSAEAPAVLPQPGGRRLLVFGLGAPDSGIPPDWAATDRRAGVARLEDLSMQSLHPVAKRILAGKKVGDRVVASIHWGGNWGFDIPREQVRFAHALIDEAGVDVVHGHSSHHIKGIEVYRERLILYGCGDLLNDYEGIEDHTAFRGDLGLLYFVSLAPDGCLQSLDLIPIHLQRFRICHAEGDDRQWLHDTLSRECARLGSSIQPGAKNAFTLCW</sequence>
<dbReference type="PATRIC" id="fig|1042209.11.peg.3256"/>
<evidence type="ECO:0000313" key="4">
    <source>
        <dbReference type="Proteomes" id="UP000022611"/>
    </source>
</evidence>
<dbReference type="AlphaFoldDB" id="A0A010RVL2"/>
<evidence type="ECO:0000313" key="3">
    <source>
        <dbReference type="EMBL" id="EXF92964.1"/>
    </source>
</evidence>
<dbReference type="InterPro" id="IPR019079">
    <property type="entry name" value="Capsule_synth_CapA"/>
</dbReference>
<dbReference type="SMART" id="SM00854">
    <property type="entry name" value="PGA_cap"/>
    <property type="match status" value="1"/>
</dbReference>
<accession>A0A010RVL2</accession>
<dbReference type="PANTHER" id="PTHR33393:SF11">
    <property type="entry name" value="POLYGLUTAMINE SYNTHESIS ACCESSORY PROTEIN RV0574C-RELATED"/>
    <property type="match status" value="1"/>
</dbReference>
<reference evidence="3 4" key="1">
    <citation type="journal article" date="2011" name="J. Bacteriol.">
        <title>Draft genome sequence of the polycyclic aromatic hydrocarbon-degrading, genetically engineered bioluminescent bioreporter Pseudomonas fluorescens HK44.</title>
        <authorList>
            <person name="Chauhan A."/>
            <person name="Layton A.C."/>
            <person name="Williams D.E."/>
            <person name="Smartt A.E."/>
            <person name="Ripp S."/>
            <person name="Karpinets T.V."/>
            <person name="Brown S.D."/>
            <person name="Sayler G.S."/>
        </authorList>
    </citation>
    <scope>NUCLEOTIDE SEQUENCE [LARGE SCALE GENOMIC DNA]</scope>
    <source>
        <strain evidence="3 4">HK44</strain>
    </source>
</reference>
<dbReference type="RefSeq" id="WP_019690817.1">
    <property type="nucleotide sequence ID" value="NZ_AFOY02000015.1"/>
</dbReference>
<dbReference type="HOGENOM" id="CLU_038823_3_0_6"/>
<dbReference type="InterPro" id="IPR029052">
    <property type="entry name" value="Metallo-depent_PP-like"/>
</dbReference>
<comment type="caution">
    <text evidence="3">The sequence shown here is derived from an EMBL/GenBank/DDBJ whole genome shotgun (WGS) entry which is preliminary data.</text>
</comment>
<dbReference type="PANTHER" id="PTHR33393">
    <property type="entry name" value="POLYGLUTAMINE SYNTHESIS ACCESSORY PROTEIN RV0574C-RELATED"/>
    <property type="match status" value="1"/>
</dbReference>
<dbReference type="Proteomes" id="UP000022611">
    <property type="component" value="Unassembled WGS sequence"/>
</dbReference>
<dbReference type="CDD" id="cd07381">
    <property type="entry name" value="MPP_CapA"/>
    <property type="match status" value="1"/>
</dbReference>
<feature type="domain" description="Capsule synthesis protein CapA" evidence="2">
    <location>
        <begin position="9"/>
        <end position="290"/>
    </location>
</feature>
<proteinExistence type="inferred from homology"/>
<dbReference type="InterPro" id="IPR052169">
    <property type="entry name" value="CW_Biosynth-Accessory"/>
</dbReference>
<dbReference type="eggNOG" id="COG2843">
    <property type="taxonomic scope" value="Bacteria"/>
</dbReference>
<evidence type="ECO:0000259" key="2">
    <source>
        <dbReference type="SMART" id="SM00854"/>
    </source>
</evidence>
<dbReference type="EMBL" id="AFOY02000015">
    <property type="protein sequence ID" value="EXF92964.1"/>
    <property type="molecule type" value="Genomic_DNA"/>
</dbReference>
<dbReference type="Pfam" id="PF09587">
    <property type="entry name" value="PGA_cap"/>
    <property type="match status" value="1"/>
</dbReference>
<dbReference type="Gene3D" id="3.60.21.10">
    <property type="match status" value="1"/>
</dbReference>
<name>A0A010RVL2_PSEFL</name>
<protein>
    <recommendedName>
        <fullName evidence="2">Capsule synthesis protein CapA domain-containing protein</fullName>
    </recommendedName>
</protein>
<organism evidence="3 4">
    <name type="scientific">Pseudomonas fluorescens HK44</name>
    <dbReference type="NCBI Taxonomy" id="1042209"/>
    <lineage>
        <taxon>Bacteria</taxon>
        <taxon>Pseudomonadati</taxon>
        <taxon>Pseudomonadota</taxon>
        <taxon>Gammaproteobacteria</taxon>
        <taxon>Pseudomonadales</taxon>
        <taxon>Pseudomonadaceae</taxon>
        <taxon>Pseudomonas</taxon>
    </lineage>
</organism>
<dbReference type="SUPFAM" id="SSF56300">
    <property type="entry name" value="Metallo-dependent phosphatases"/>
    <property type="match status" value="1"/>
</dbReference>
<evidence type="ECO:0000256" key="1">
    <source>
        <dbReference type="ARBA" id="ARBA00005662"/>
    </source>
</evidence>
<comment type="similarity">
    <text evidence="1">Belongs to the CapA family.</text>
</comment>